<evidence type="ECO:0000313" key="1">
    <source>
        <dbReference type="EMBL" id="RUS33589.1"/>
    </source>
</evidence>
<dbReference type="SUPFAM" id="SSF48403">
    <property type="entry name" value="Ankyrin repeat"/>
    <property type="match status" value="1"/>
</dbReference>
<protein>
    <submittedName>
        <fullName evidence="1">Uncharacterized protein</fullName>
    </submittedName>
</protein>
<evidence type="ECO:0000313" key="2">
    <source>
        <dbReference type="Proteomes" id="UP000274822"/>
    </source>
</evidence>
<dbReference type="InterPro" id="IPR002110">
    <property type="entry name" value="Ankyrin_rpt"/>
</dbReference>
<dbReference type="Proteomes" id="UP000274822">
    <property type="component" value="Unassembled WGS sequence"/>
</dbReference>
<proteinExistence type="predicted"/>
<name>A0A433QUW0_9FUNG</name>
<comment type="caution">
    <text evidence="1">The sequence shown here is derived from an EMBL/GenBank/DDBJ whole genome shotgun (WGS) entry which is preliminary data.</text>
</comment>
<sequence length="165" mass="18696">MNPYYQKAPTDPTSDNTNRQYDVAITIPPLIFYENGRDIILYGASLATPDFTLKSLLQIAACNGYQKVVSLLCASASRQNCQNVQYYACKRDHIDTMGGHSALHICVYHGNLQLVKMLVVEFQACVDIVDKLFRETPLHYATWSTGYFHFRSSGCKIYDEQSYST</sequence>
<gene>
    <name evidence="1" type="ORF">BC938DRAFT_470983</name>
</gene>
<dbReference type="EMBL" id="RBNJ01001084">
    <property type="protein sequence ID" value="RUS33589.1"/>
    <property type="molecule type" value="Genomic_DNA"/>
</dbReference>
<accession>A0A433QUW0</accession>
<dbReference type="InterPro" id="IPR036770">
    <property type="entry name" value="Ankyrin_rpt-contain_sf"/>
</dbReference>
<dbReference type="Pfam" id="PF12796">
    <property type="entry name" value="Ank_2"/>
    <property type="match status" value="1"/>
</dbReference>
<keyword evidence="2" id="KW-1185">Reference proteome</keyword>
<dbReference type="Gene3D" id="1.25.40.20">
    <property type="entry name" value="Ankyrin repeat-containing domain"/>
    <property type="match status" value="1"/>
</dbReference>
<organism evidence="1 2">
    <name type="scientific">Jimgerdemannia flammicorona</name>
    <dbReference type="NCBI Taxonomy" id="994334"/>
    <lineage>
        <taxon>Eukaryota</taxon>
        <taxon>Fungi</taxon>
        <taxon>Fungi incertae sedis</taxon>
        <taxon>Mucoromycota</taxon>
        <taxon>Mucoromycotina</taxon>
        <taxon>Endogonomycetes</taxon>
        <taxon>Endogonales</taxon>
        <taxon>Endogonaceae</taxon>
        <taxon>Jimgerdemannia</taxon>
    </lineage>
</organism>
<dbReference type="AlphaFoldDB" id="A0A433QUW0"/>
<dbReference type="SMART" id="SM00248">
    <property type="entry name" value="ANK"/>
    <property type="match status" value="2"/>
</dbReference>
<reference evidence="1 2" key="1">
    <citation type="journal article" date="2018" name="New Phytol.">
        <title>Phylogenomics of Endogonaceae and evolution of mycorrhizas within Mucoromycota.</title>
        <authorList>
            <person name="Chang Y."/>
            <person name="Desiro A."/>
            <person name="Na H."/>
            <person name="Sandor L."/>
            <person name="Lipzen A."/>
            <person name="Clum A."/>
            <person name="Barry K."/>
            <person name="Grigoriev I.V."/>
            <person name="Martin F.M."/>
            <person name="Stajich J.E."/>
            <person name="Smith M.E."/>
            <person name="Bonito G."/>
            <person name="Spatafora J.W."/>
        </authorList>
    </citation>
    <scope>NUCLEOTIDE SEQUENCE [LARGE SCALE GENOMIC DNA]</scope>
    <source>
        <strain evidence="1 2">AD002</strain>
    </source>
</reference>